<dbReference type="AlphaFoldDB" id="A0A1H1FUS1"/>
<dbReference type="Proteomes" id="UP000181917">
    <property type="component" value="Unassembled WGS sequence"/>
</dbReference>
<evidence type="ECO:0000313" key="2">
    <source>
        <dbReference type="EMBL" id="SDR04704.1"/>
    </source>
</evidence>
<accession>A0A1H1FUS1</accession>
<sequence>MGHSYAVNAHREYSMAARPPNKFKQLQSLHPLPDSAWESSTTDS</sequence>
<feature type="region of interest" description="Disordered" evidence="1">
    <location>
        <begin position="1"/>
        <end position="44"/>
    </location>
</feature>
<evidence type="ECO:0000256" key="1">
    <source>
        <dbReference type="SAM" id="MobiDB-lite"/>
    </source>
</evidence>
<gene>
    <name evidence="2" type="ORF">SAMN04489742_3666</name>
</gene>
<evidence type="ECO:0000313" key="3">
    <source>
        <dbReference type="Proteomes" id="UP000181917"/>
    </source>
</evidence>
<name>A0A1H1FUS1_9MICC</name>
<reference evidence="2 3" key="1">
    <citation type="submission" date="2016-10" db="EMBL/GenBank/DDBJ databases">
        <authorList>
            <person name="de Groot N.N."/>
        </authorList>
    </citation>
    <scope>NUCLEOTIDE SEQUENCE [LARGE SCALE GENOMIC DNA]</scope>
    <source>
        <strain evidence="2 3">DSM 20117</strain>
    </source>
</reference>
<proteinExistence type="predicted"/>
<dbReference type="STRING" id="37928.SAMN04489742_3666"/>
<protein>
    <submittedName>
        <fullName evidence="2">Uncharacterized protein</fullName>
    </submittedName>
</protein>
<keyword evidence="3" id="KW-1185">Reference proteome</keyword>
<organism evidence="2 3">
    <name type="scientific">Crystallibacter crystallopoietes</name>
    <dbReference type="NCBI Taxonomy" id="37928"/>
    <lineage>
        <taxon>Bacteria</taxon>
        <taxon>Bacillati</taxon>
        <taxon>Actinomycetota</taxon>
        <taxon>Actinomycetes</taxon>
        <taxon>Micrococcales</taxon>
        <taxon>Micrococcaceae</taxon>
        <taxon>Crystallibacter</taxon>
    </lineage>
</organism>
<dbReference type="EMBL" id="FNKH01000002">
    <property type="protein sequence ID" value="SDR04704.1"/>
    <property type="molecule type" value="Genomic_DNA"/>
</dbReference>